<dbReference type="Proteomes" id="UP000187526">
    <property type="component" value="Unassembled WGS sequence"/>
</dbReference>
<gene>
    <name evidence="2" type="ORF">BJN45_08195</name>
</gene>
<reference evidence="2 3" key="1">
    <citation type="submission" date="2016-10" db="EMBL/GenBank/DDBJ databases">
        <title>Alkaliphiles isolated from bioreactors.</title>
        <authorList>
            <person name="Salah Z."/>
            <person name="Rout S.P."/>
            <person name="Humphreys P.N."/>
        </authorList>
    </citation>
    <scope>NUCLEOTIDE SEQUENCE [LARGE SCALE GENOMIC DNA]</scope>
    <source>
        <strain evidence="2 3">ZS02</strain>
    </source>
</reference>
<dbReference type="OrthoDB" id="6264467at2"/>
<comment type="caution">
    <text evidence="2">The sequence shown here is derived from an EMBL/GenBank/DDBJ whole genome shotgun (WGS) entry which is preliminary data.</text>
</comment>
<dbReference type="STRING" id="418702.BJN45_08195"/>
<sequence length="137" mass="15623">MGAEGRDLRDEPFVRSLLEKLPAGARDSFSDEQLLALKVALGGRAWGVHAVDLRWTLKLWRWHYYFVLLAGRNRRDLSRREREIARIALALFLAGFVVLSTAFGLLVLYLAKSALGIDLLPGFSFGIWGWFQESFLR</sequence>
<keyword evidence="1" id="KW-1133">Transmembrane helix</keyword>
<feature type="transmembrane region" description="Helical" evidence="1">
    <location>
        <begin position="84"/>
        <end position="108"/>
    </location>
</feature>
<keyword evidence="1" id="KW-0472">Membrane</keyword>
<protein>
    <submittedName>
        <fullName evidence="2">3-phosphoshikimate 1-carboxyvinyltransferase</fullName>
    </submittedName>
</protein>
<accession>A0A1R1I8L5</accession>
<dbReference type="EMBL" id="MTHD01000002">
    <property type="protein sequence ID" value="OMG55118.1"/>
    <property type="molecule type" value="Genomic_DNA"/>
</dbReference>
<organism evidence="2 3">
    <name type="scientific">Azonexus hydrophilus</name>
    <dbReference type="NCBI Taxonomy" id="418702"/>
    <lineage>
        <taxon>Bacteria</taxon>
        <taxon>Pseudomonadati</taxon>
        <taxon>Pseudomonadota</taxon>
        <taxon>Betaproteobacteria</taxon>
        <taxon>Rhodocyclales</taxon>
        <taxon>Azonexaceae</taxon>
        <taxon>Azonexus</taxon>
    </lineage>
</organism>
<keyword evidence="3" id="KW-1185">Reference proteome</keyword>
<keyword evidence="2" id="KW-0808">Transferase</keyword>
<dbReference type="GO" id="GO:0016740">
    <property type="term" value="F:transferase activity"/>
    <property type="evidence" value="ECO:0007669"/>
    <property type="project" value="UniProtKB-KW"/>
</dbReference>
<dbReference type="AlphaFoldDB" id="A0A1R1I8L5"/>
<dbReference type="RefSeq" id="WP_076093846.1">
    <property type="nucleotide sequence ID" value="NZ_MTHD01000002.1"/>
</dbReference>
<evidence type="ECO:0000313" key="2">
    <source>
        <dbReference type="EMBL" id="OMG55118.1"/>
    </source>
</evidence>
<keyword evidence="1" id="KW-0812">Transmembrane</keyword>
<evidence type="ECO:0000256" key="1">
    <source>
        <dbReference type="SAM" id="Phobius"/>
    </source>
</evidence>
<evidence type="ECO:0000313" key="3">
    <source>
        <dbReference type="Proteomes" id="UP000187526"/>
    </source>
</evidence>
<proteinExistence type="predicted"/>
<name>A0A1R1I8L5_9RHOO</name>